<gene>
    <name evidence="2" type="ORF">AS156_06925</name>
</gene>
<dbReference type="RefSeq" id="WP_066507832.1">
    <property type="nucleotide sequence ID" value="NZ_LNCU01000070.1"/>
</dbReference>
<sequence length="823" mass="88732">MSGWYLQKVSIEGFRGINNEGAPLVLKLKPDCVNSISAPNGVGKTSIFDAVVYAITGRIPKLDDLPATEKGSSYYLNRFHAGGVGTIVLSLVPANGGAEVDVTVRRDAAGTRTVVASAGADGNAILADLNREFVLLDGKTFQDFIDLAPQRRGRSFAGLLGLKRYSSLRQGLASLANTKAFNNHFAIGGKEAKQNSAHVRLERARTNVKEAFTALVAEEYDPAEAEATMLAKAHSALSGIELLKPLCEGRTFEEIDPSKCIDAAKVAEGGEARAELAKILRDEARWSEALKAAPSEEDAKRLVELADARDTTLKLTQGDLFRQLYGVSEIILADDSWGDKCVCPTCDRSDAGSVLDHVRHKNAAFEAVESASANLAQEWTEKGWNQLDELERLGRQAEEQAQLAEARDVGLKGALDGARARAVTEWLKTLADRAVSKVKDLTENKVALEKSLPDKLTAVVEKAEAARRLQSNLSDLRAALSEQSAIAAELARIARVKKFLDAANSCFAGAESAASARRLAAIEPVTRKIFAAIMYTDVVPALKKRAGSEDLSISLAQFWTLPGISAQAVLSESYRNAFAISVYLAAASLYGGGARFLILDDVTSSFDSGHQFHLMNVIKGQFARPGVVDGPQVILLSHDTVLEKLFNTNVKDGGWWHQCIQGTARTSVLPQSGAIHRIRDATRALLDTGNTDDAAPRIRQYLEFKLEEVISRVGIPVPIAIAFNDDKHMAKNLIDAVKAAVDLHHAAGRLVLEPAQLAGLGTSVATIVSNYLAHWSTGQTHAFTAPSLKGVMQAIESFAGCFQFEDPAGSGHYRYYRSLSQKS</sequence>
<comment type="caution">
    <text evidence="2">The sequence shown here is derived from an EMBL/GenBank/DDBJ whole genome shotgun (WGS) entry which is preliminary data.</text>
</comment>
<dbReference type="Gene3D" id="3.40.50.300">
    <property type="entry name" value="P-loop containing nucleotide triphosphate hydrolases"/>
    <property type="match status" value="2"/>
</dbReference>
<name>A0A120FN22_9BRAD</name>
<dbReference type="SUPFAM" id="SSF52540">
    <property type="entry name" value="P-loop containing nucleoside triphosphate hydrolases"/>
    <property type="match status" value="1"/>
</dbReference>
<dbReference type="InterPro" id="IPR027417">
    <property type="entry name" value="P-loop_NTPase"/>
</dbReference>
<dbReference type="PANTHER" id="PTHR32114:SF2">
    <property type="entry name" value="ABC TRANSPORTER ABCH.3"/>
    <property type="match status" value="1"/>
</dbReference>
<organism evidence="2 3">
    <name type="scientific">Bradyrhizobium macuxiense</name>
    <dbReference type="NCBI Taxonomy" id="1755647"/>
    <lineage>
        <taxon>Bacteria</taxon>
        <taxon>Pseudomonadati</taxon>
        <taxon>Pseudomonadota</taxon>
        <taxon>Alphaproteobacteria</taxon>
        <taxon>Hyphomicrobiales</taxon>
        <taxon>Nitrobacteraceae</taxon>
        <taxon>Bradyrhizobium</taxon>
    </lineage>
</organism>
<proteinExistence type="predicted"/>
<protein>
    <recommendedName>
        <fullName evidence="1">Rad50/SbcC-type AAA domain-containing protein</fullName>
    </recommendedName>
</protein>
<evidence type="ECO:0000259" key="1">
    <source>
        <dbReference type="Pfam" id="PF13476"/>
    </source>
</evidence>
<evidence type="ECO:0000313" key="2">
    <source>
        <dbReference type="EMBL" id="KWV54694.1"/>
    </source>
</evidence>
<dbReference type="AlphaFoldDB" id="A0A120FN22"/>
<dbReference type="GO" id="GO:0016887">
    <property type="term" value="F:ATP hydrolysis activity"/>
    <property type="evidence" value="ECO:0007669"/>
    <property type="project" value="InterPro"/>
</dbReference>
<dbReference type="Pfam" id="PF13476">
    <property type="entry name" value="AAA_23"/>
    <property type="match status" value="1"/>
</dbReference>
<evidence type="ECO:0000313" key="3">
    <source>
        <dbReference type="Proteomes" id="UP000057737"/>
    </source>
</evidence>
<dbReference type="EMBL" id="LNCU01000070">
    <property type="protein sequence ID" value="KWV54694.1"/>
    <property type="molecule type" value="Genomic_DNA"/>
</dbReference>
<dbReference type="OrthoDB" id="5137066at2"/>
<keyword evidence="3" id="KW-1185">Reference proteome</keyword>
<reference evidence="2 3" key="1">
    <citation type="submission" date="2015-11" db="EMBL/GenBank/DDBJ databases">
        <title>Draft Genome Sequence of the Strain BR 10303 (Bradyrhizobium sp.) isolated from nodules of Centrolobium paraense.</title>
        <authorList>
            <person name="Zelli J.E."/>
            <person name="Simoes-Araujo J.L."/>
            <person name="Barauna A.C."/>
            <person name="Silva K."/>
        </authorList>
    </citation>
    <scope>NUCLEOTIDE SEQUENCE [LARGE SCALE GENOMIC DNA]</scope>
    <source>
        <strain evidence="2 3">BR 10303</strain>
    </source>
</reference>
<accession>A0A120FN22</accession>
<dbReference type="GO" id="GO:0006302">
    <property type="term" value="P:double-strand break repair"/>
    <property type="evidence" value="ECO:0007669"/>
    <property type="project" value="InterPro"/>
</dbReference>
<dbReference type="Proteomes" id="UP000057737">
    <property type="component" value="Unassembled WGS sequence"/>
</dbReference>
<dbReference type="InterPro" id="IPR038729">
    <property type="entry name" value="Rad50/SbcC_AAA"/>
</dbReference>
<dbReference type="PANTHER" id="PTHR32114">
    <property type="entry name" value="ABC TRANSPORTER ABCH.3"/>
    <property type="match status" value="1"/>
</dbReference>
<feature type="domain" description="Rad50/SbcC-type AAA" evidence="1">
    <location>
        <begin position="8"/>
        <end position="66"/>
    </location>
</feature>